<sequence>MRIVNLRDRRSAGKRWSAAFIAAVTAVCCLSSSETAEASPSSKEEPMAAKIKAETAEEIFAARKALYDQISAVTHIPWFRLAAIDQYERTMTRVHPKDRKHPDRLIGIFVPPTRWAGPLNPDKEDTNPTSIRVFSGIGRDGNGDGIADPNNDLDLLYSIAAKLGPYGHSQEDFSIGLWAYYQNSRAVQRVEQYSKLYETFGKLDLFEHAFPLPIKSDYSYRSTFGMGRSWGGRRIHEGTDLFADYGVPVRSTCYGVIEIKGWNKYGGWRIGIRDLNNQYHYYAHLQGFDKGIKLGDVVRPGQTIGWVGSSGYGKPGTQGKFPPHLHYGIYRDTGLTEWSFDPYPLLKQWEREEMRRPKKKTRS</sequence>
<comment type="caution">
    <text evidence="4">The sequence shown here is derived from an EMBL/GenBank/DDBJ whole genome shotgun (WGS) entry which is preliminary data.</text>
</comment>
<keyword evidence="1 2" id="KW-0732">Signal</keyword>
<gene>
    <name evidence="4" type="ORF">CHH67_07925</name>
</gene>
<name>A0A268EXW5_9BACL</name>
<evidence type="ECO:0000313" key="5">
    <source>
        <dbReference type="Proteomes" id="UP000215596"/>
    </source>
</evidence>
<dbReference type="InterPro" id="IPR016047">
    <property type="entry name" value="M23ase_b-sheet_dom"/>
</dbReference>
<protein>
    <submittedName>
        <fullName evidence="4">Peptidase M23</fullName>
    </submittedName>
</protein>
<evidence type="ECO:0000313" key="4">
    <source>
        <dbReference type="EMBL" id="PAD77914.1"/>
    </source>
</evidence>
<proteinExistence type="predicted"/>
<dbReference type="SUPFAM" id="SSF51261">
    <property type="entry name" value="Duplicated hybrid motif"/>
    <property type="match status" value="1"/>
</dbReference>
<reference evidence="4 5" key="1">
    <citation type="submission" date="2017-07" db="EMBL/GenBank/DDBJ databases">
        <title>Isolation and whole genome analysis of endospore-forming bacteria from heroin.</title>
        <authorList>
            <person name="Kalinowski J."/>
            <person name="Ahrens B."/>
            <person name="Al-Dilaimi A."/>
            <person name="Winkler A."/>
            <person name="Wibberg D."/>
            <person name="Schleenbecker U."/>
            <person name="Ruckert C."/>
            <person name="Wolfel R."/>
            <person name="Grass G."/>
        </authorList>
    </citation>
    <scope>NUCLEOTIDE SEQUENCE [LARGE SCALE GENOMIC DNA]</scope>
    <source>
        <strain evidence="4 5">7537-G1</strain>
    </source>
</reference>
<dbReference type="AlphaFoldDB" id="A0A268EXW5"/>
<feature type="signal peptide" evidence="2">
    <location>
        <begin position="1"/>
        <end position="38"/>
    </location>
</feature>
<dbReference type="PANTHER" id="PTHR21666">
    <property type="entry name" value="PEPTIDASE-RELATED"/>
    <property type="match status" value="1"/>
</dbReference>
<dbReference type="Gene3D" id="2.70.70.10">
    <property type="entry name" value="Glucose Permease (Domain IIA)"/>
    <property type="match status" value="1"/>
</dbReference>
<feature type="domain" description="M23ase beta-sheet core" evidence="3">
    <location>
        <begin position="235"/>
        <end position="332"/>
    </location>
</feature>
<dbReference type="Pfam" id="PF01551">
    <property type="entry name" value="Peptidase_M23"/>
    <property type="match status" value="1"/>
</dbReference>
<dbReference type="Proteomes" id="UP000215596">
    <property type="component" value="Unassembled WGS sequence"/>
</dbReference>
<dbReference type="GO" id="GO:0004222">
    <property type="term" value="F:metalloendopeptidase activity"/>
    <property type="evidence" value="ECO:0007669"/>
    <property type="project" value="TreeGrafter"/>
</dbReference>
<evidence type="ECO:0000256" key="1">
    <source>
        <dbReference type="ARBA" id="ARBA00022729"/>
    </source>
</evidence>
<dbReference type="OrthoDB" id="9810477at2"/>
<organism evidence="4 5">
    <name type="scientific">Paenibacillus campinasensis</name>
    <dbReference type="NCBI Taxonomy" id="66347"/>
    <lineage>
        <taxon>Bacteria</taxon>
        <taxon>Bacillati</taxon>
        <taxon>Bacillota</taxon>
        <taxon>Bacilli</taxon>
        <taxon>Bacillales</taxon>
        <taxon>Paenibacillaceae</taxon>
        <taxon>Paenibacillus</taxon>
    </lineage>
</organism>
<dbReference type="PANTHER" id="PTHR21666:SF289">
    <property type="entry name" value="L-ALA--D-GLU ENDOPEPTIDASE"/>
    <property type="match status" value="1"/>
</dbReference>
<dbReference type="CDD" id="cd12797">
    <property type="entry name" value="M23_peptidase"/>
    <property type="match status" value="1"/>
</dbReference>
<dbReference type="InterPro" id="IPR011055">
    <property type="entry name" value="Dup_hybrid_motif"/>
</dbReference>
<dbReference type="EMBL" id="NPBY01000027">
    <property type="protein sequence ID" value="PAD77914.1"/>
    <property type="molecule type" value="Genomic_DNA"/>
</dbReference>
<feature type="chain" id="PRO_5032818674" evidence="2">
    <location>
        <begin position="39"/>
        <end position="363"/>
    </location>
</feature>
<dbReference type="InterPro" id="IPR050570">
    <property type="entry name" value="Cell_wall_metabolism_enzyme"/>
</dbReference>
<accession>A0A268EXW5</accession>
<evidence type="ECO:0000256" key="2">
    <source>
        <dbReference type="SAM" id="SignalP"/>
    </source>
</evidence>
<evidence type="ECO:0000259" key="3">
    <source>
        <dbReference type="Pfam" id="PF01551"/>
    </source>
</evidence>